<dbReference type="OrthoDB" id="8883818at2759"/>
<dbReference type="Gene3D" id="2.130.10.10">
    <property type="entry name" value="YVTN repeat-like/Quinoprotein amine dehydrogenase"/>
    <property type="match status" value="3"/>
</dbReference>
<keyword evidence="2" id="KW-1185">Reference proteome</keyword>
<proteinExistence type="predicted"/>
<dbReference type="InterPro" id="IPR046351">
    <property type="entry name" value="UTP4"/>
</dbReference>
<dbReference type="GO" id="GO:0030686">
    <property type="term" value="C:90S preribosome"/>
    <property type="evidence" value="ECO:0007669"/>
    <property type="project" value="InterPro"/>
</dbReference>
<gene>
    <name evidence="1" type="ORF">GDO78_003435</name>
</gene>
<dbReference type="GO" id="GO:0034455">
    <property type="term" value="C:t-UTP complex"/>
    <property type="evidence" value="ECO:0007669"/>
    <property type="project" value="TreeGrafter"/>
</dbReference>
<dbReference type="InterPro" id="IPR011047">
    <property type="entry name" value="Quinoprotein_ADH-like_sf"/>
</dbReference>
<dbReference type="InterPro" id="IPR015943">
    <property type="entry name" value="WD40/YVTN_repeat-like_dom_sf"/>
</dbReference>
<dbReference type="GO" id="GO:0003723">
    <property type="term" value="F:RNA binding"/>
    <property type="evidence" value="ECO:0007669"/>
    <property type="project" value="TreeGrafter"/>
</dbReference>
<dbReference type="Proteomes" id="UP000770717">
    <property type="component" value="Unassembled WGS sequence"/>
</dbReference>
<dbReference type="PANTHER" id="PTHR44163:SF1">
    <property type="entry name" value="U3 SMALL NUCLEOLAR RNA-ASSOCIATED PROTEIN 4 HOMOLOG"/>
    <property type="match status" value="1"/>
</dbReference>
<dbReference type="SUPFAM" id="SSF50998">
    <property type="entry name" value="Quinoprotein alcohol dehydrogenase-like"/>
    <property type="match status" value="1"/>
</dbReference>
<protein>
    <recommendedName>
        <fullName evidence="3">Cirhin</fullName>
    </recommendedName>
</protein>
<comment type="caution">
    <text evidence="1">The sequence shown here is derived from an EMBL/GenBank/DDBJ whole genome shotgun (WGS) entry which is preliminary data.</text>
</comment>
<accession>A0A8J6K0K7</accession>
<name>A0A8J6K0K7_ELECQ</name>
<dbReference type="Pfam" id="PF00400">
    <property type="entry name" value="WD40"/>
    <property type="match status" value="2"/>
</dbReference>
<evidence type="ECO:0000313" key="2">
    <source>
        <dbReference type="Proteomes" id="UP000770717"/>
    </source>
</evidence>
<evidence type="ECO:0000313" key="1">
    <source>
        <dbReference type="EMBL" id="KAG9474966.1"/>
    </source>
</evidence>
<dbReference type="SMART" id="SM00320">
    <property type="entry name" value="WD40"/>
    <property type="match status" value="8"/>
</dbReference>
<dbReference type="InterPro" id="IPR001680">
    <property type="entry name" value="WD40_rpt"/>
</dbReference>
<dbReference type="GO" id="GO:0032040">
    <property type="term" value="C:small-subunit processome"/>
    <property type="evidence" value="ECO:0007669"/>
    <property type="project" value="TreeGrafter"/>
</dbReference>
<dbReference type="GO" id="GO:0000462">
    <property type="term" value="P:maturation of SSU-rRNA from tricistronic rRNA transcript (SSU-rRNA, 5.8S rRNA, LSU-rRNA)"/>
    <property type="evidence" value="ECO:0007669"/>
    <property type="project" value="InterPro"/>
</dbReference>
<dbReference type="PANTHER" id="PTHR44163">
    <property type="entry name" value="U3 SMALL NUCLEOLAR RNA-ASSOCIATED PROTEIN 4 HOMOLOG"/>
    <property type="match status" value="1"/>
</dbReference>
<dbReference type="AlphaFoldDB" id="A0A8J6K0K7"/>
<evidence type="ECO:0008006" key="3">
    <source>
        <dbReference type="Google" id="ProtNLM"/>
    </source>
</evidence>
<dbReference type="EMBL" id="WNTK01000012">
    <property type="protein sequence ID" value="KAG9474966.1"/>
    <property type="molecule type" value="Genomic_DNA"/>
</dbReference>
<reference evidence="1" key="1">
    <citation type="thesis" date="2020" institute="ProQuest LLC" country="789 East Eisenhower Parkway, Ann Arbor, MI, USA">
        <title>Comparative Genomics and Chromosome Evolution.</title>
        <authorList>
            <person name="Mudd A.B."/>
        </authorList>
    </citation>
    <scope>NUCLEOTIDE SEQUENCE</scope>
    <source>
        <strain evidence="1">HN-11 Male</strain>
        <tissue evidence="1">Kidney and liver</tissue>
    </source>
</reference>
<sequence>MACRQYFVLVVQIIPGDDRRSTESICWAGEERLFSAGLNGEIIEYDLEKLCVKYSLDAYGGPIWGIVPNPSGTQLAVCCDDGSVKLFSITPENIVFEKSLDRQKDRILCLAWHPSRPQIVTGSVNAIRAFNVSSGHLFQTLKMDRPLISGKKRDCIVWSVAVLSCGEIVSTDSTGKLRFWELERGTLIRSFNVTNSDALCLAVSKEEDSLVVGTAEGTILQFQHLDVQAGKETKEWFRTRPFRYHTHDVKSVAHSSTALISGGFDGQIICRPLMEKMETKTYEAVLRKIMFPHRHLVSCAQASRLLLFQFPKHLELWRLGQTNESGVDGDVLNVSQDPELLLKLKSKGSECIRCSTISRCGSWVSYTTSSRLFLYRLHYENQNISISRVPKMPPLQTAALQLLFSWDAKQLYVGSQGGLVYVLELSDGACQHSYTLEPPSASPHSVHLLTASSDGSLLAAAFVDSHIDIYNVKTQKYVCSVPQYSSPPTAMSICPSTENLVIAHADQQILEFNIAEKQYTHWSRKVLQHGLHRDWLERDTPITGITFNPSKPEHILMHDNYMFCVLDKSLPLPNDKTSLTNQRSLKSLSEKMRRSCAHAFKITREYKPLLFMDLLDDGELVMVERPLVDILSQLPPPIKLKKFGT</sequence>
<organism evidence="1 2">
    <name type="scientific">Eleutherodactylus coqui</name>
    <name type="common">Puerto Rican coqui</name>
    <dbReference type="NCBI Taxonomy" id="57060"/>
    <lineage>
        <taxon>Eukaryota</taxon>
        <taxon>Metazoa</taxon>
        <taxon>Chordata</taxon>
        <taxon>Craniata</taxon>
        <taxon>Vertebrata</taxon>
        <taxon>Euteleostomi</taxon>
        <taxon>Amphibia</taxon>
        <taxon>Batrachia</taxon>
        <taxon>Anura</taxon>
        <taxon>Neobatrachia</taxon>
        <taxon>Hyloidea</taxon>
        <taxon>Eleutherodactylidae</taxon>
        <taxon>Eleutherodactylinae</taxon>
        <taxon>Eleutherodactylus</taxon>
        <taxon>Eleutherodactylus</taxon>
    </lineage>
</organism>